<comment type="similarity">
    <text evidence="2">Belongs to the otopetrin family.</text>
</comment>
<dbReference type="PANTHER" id="PTHR21522:SF32">
    <property type="entry name" value="OTOPETRIN-2"/>
    <property type="match status" value="1"/>
</dbReference>
<keyword evidence="6" id="KW-0375">Hydrogen ion transport</keyword>
<evidence type="ECO:0000256" key="9">
    <source>
        <dbReference type="ARBA" id="ARBA00023136"/>
    </source>
</evidence>
<sequence>MMPAESGQTRFVEQCKDVLCSFEGYNEFMYTCVVEYSLICAGVAFVCWTNIDLSTPDCALRRTRRRSLLTIDCSRTAEGLFAGNEYTISK</sequence>
<organism evidence="11 12">
    <name type="scientific">Parelaphostrongylus tenuis</name>
    <name type="common">Meningeal worm</name>
    <dbReference type="NCBI Taxonomy" id="148309"/>
    <lineage>
        <taxon>Eukaryota</taxon>
        <taxon>Metazoa</taxon>
        <taxon>Ecdysozoa</taxon>
        <taxon>Nematoda</taxon>
        <taxon>Chromadorea</taxon>
        <taxon>Rhabditida</taxon>
        <taxon>Rhabditina</taxon>
        <taxon>Rhabditomorpha</taxon>
        <taxon>Strongyloidea</taxon>
        <taxon>Metastrongylidae</taxon>
        <taxon>Parelaphostrongylus</taxon>
    </lineage>
</organism>
<protein>
    <submittedName>
        <fullName evidence="11">Uncharacterized protein</fullName>
    </submittedName>
</protein>
<dbReference type="AlphaFoldDB" id="A0AAD5N074"/>
<evidence type="ECO:0000256" key="4">
    <source>
        <dbReference type="ARBA" id="ARBA00022475"/>
    </source>
</evidence>
<keyword evidence="9" id="KW-0472">Membrane</keyword>
<keyword evidence="8" id="KW-0406">Ion transport</keyword>
<keyword evidence="10" id="KW-0407">Ion channel</keyword>
<evidence type="ECO:0000313" key="11">
    <source>
        <dbReference type="EMBL" id="KAJ1357034.1"/>
    </source>
</evidence>
<accession>A0AAD5N074</accession>
<evidence type="ECO:0000256" key="6">
    <source>
        <dbReference type="ARBA" id="ARBA00022781"/>
    </source>
</evidence>
<evidence type="ECO:0000256" key="1">
    <source>
        <dbReference type="ARBA" id="ARBA00004651"/>
    </source>
</evidence>
<comment type="caution">
    <text evidence="11">The sequence shown here is derived from an EMBL/GenBank/DDBJ whole genome shotgun (WGS) entry which is preliminary data.</text>
</comment>
<dbReference type="InterPro" id="IPR004878">
    <property type="entry name" value="Otopetrin"/>
</dbReference>
<dbReference type="GO" id="GO:0005886">
    <property type="term" value="C:plasma membrane"/>
    <property type="evidence" value="ECO:0007669"/>
    <property type="project" value="UniProtKB-SubCell"/>
</dbReference>
<keyword evidence="5" id="KW-0812">Transmembrane</keyword>
<evidence type="ECO:0000256" key="7">
    <source>
        <dbReference type="ARBA" id="ARBA00022989"/>
    </source>
</evidence>
<keyword evidence="4" id="KW-1003">Cell membrane</keyword>
<keyword evidence="12" id="KW-1185">Reference proteome</keyword>
<evidence type="ECO:0000256" key="8">
    <source>
        <dbReference type="ARBA" id="ARBA00023065"/>
    </source>
</evidence>
<reference evidence="11" key="1">
    <citation type="submission" date="2021-06" db="EMBL/GenBank/DDBJ databases">
        <title>Parelaphostrongylus tenuis whole genome reference sequence.</title>
        <authorList>
            <person name="Garwood T.J."/>
            <person name="Larsen P.A."/>
            <person name="Fountain-Jones N.M."/>
            <person name="Garbe J.R."/>
            <person name="Macchietto M.G."/>
            <person name="Kania S.A."/>
            <person name="Gerhold R.W."/>
            <person name="Richards J.E."/>
            <person name="Wolf T.M."/>
        </authorList>
    </citation>
    <scope>NUCLEOTIDE SEQUENCE</scope>
    <source>
        <strain evidence="11">MNPRO001-30</strain>
        <tissue evidence="11">Meninges</tissue>
    </source>
</reference>
<evidence type="ECO:0000256" key="5">
    <source>
        <dbReference type="ARBA" id="ARBA00022692"/>
    </source>
</evidence>
<dbReference type="EMBL" id="JAHQIW010003000">
    <property type="protein sequence ID" value="KAJ1357034.1"/>
    <property type="molecule type" value="Genomic_DNA"/>
</dbReference>
<keyword evidence="3" id="KW-0813">Transport</keyword>
<dbReference type="GO" id="GO:0015252">
    <property type="term" value="F:proton channel activity"/>
    <property type="evidence" value="ECO:0007669"/>
    <property type="project" value="InterPro"/>
</dbReference>
<evidence type="ECO:0000256" key="3">
    <source>
        <dbReference type="ARBA" id="ARBA00022448"/>
    </source>
</evidence>
<dbReference type="Proteomes" id="UP001196413">
    <property type="component" value="Unassembled WGS sequence"/>
</dbReference>
<evidence type="ECO:0000256" key="2">
    <source>
        <dbReference type="ARBA" id="ARBA00006513"/>
    </source>
</evidence>
<gene>
    <name evidence="11" type="ORF">KIN20_015053</name>
</gene>
<proteinExistence type="inferred from homology"/>
<dbReference type="Pfam" id="PF03189">
    <property type="entry name" value="Otopetrin"/>
    <property type="match status" value="1"/>
</dbReference>
<evidence type="ECO:0000313" key="12">
    <source>
        <dbReference type="Proteomes" id="UP001196413"/>
    </source>
</evidence>
<dbReference type="PANTHER" id="PTHR21522">
    <property type="entry name" value="PROTON CHANNEL OTOP"/>
    <property type="match status" value="1"/>
</dbReference>
<name>A0AAD5N074_PARTN</name>
<evidence type="ECO:0000256" key="10">
    <source>
        <dbReference type="ARBA" id="ARBA00023303"/>
    </source>
</evidence>
<comment type="subcellular location">
    <subcellularLocation>
        <location evidence="1">Cell membrane</location>
        <topology evidence="1">Multi-pass membrane protein</topology>
    </subcellularLocation>
</comment>
<keyword evidence="7" id="KW-1133">Transmembrane helix</keyword>